<dbReference type="InterPro" id="IPR000719">
    <property type="entry name" value="Prot_kinase_dom"/>
</dbReference>
<evidence type="ECO:0000256" key="7">
    <source>
        <dbReference type="RuleBase" id="RU000304"/>
    </source>
</evidence>
<name>A0AAD3CT24_9STRA</name>
<dbReference type="GO" id="GO:0004707">
    <property type="term" value="F:MAP kinase activity"/>
    <property type="evidence" value="ECO:0007669"/>
    <property type="project" value="UniProtKB-EC"/>
</dbReference>
<comment type="cofactor">
    <cofactor evidence="8">
        <name>Mg(2+)</name>
        <dbReference type="ChEBI" id="CHEBI:18420"/>
    </cofactor>
</comment>
<dbReference type="Proteomes" id="UP001054902">
    <property type="component" value="Unassembled WGS sequence"/>
</dbReference>
<keyword evidence="5 6" id="KW-0067">ATP-binding</keyword>
<dbReference type="EC" id="2.7.11.24" evidence="8"/>
<evidence type="ECO:0000259" key="9">
    <source>
        <dbReference type="PROSITE" id="PS50011"/>
    </source>
</evidence>
<dbReference type="GO" id="GO:0005524">
    <property type="term" value="F:ATP binding"/>
    <property type="evidence" value="ECO:0007669"/>
    <property type="project" value="UniProtKB-UniRule"/>
</dbReference>
<keyword evidence="4 8" id="KW-0418">Kinase</keyword>
<evidence type="ECO:0000256" key="5">
    <source>
        <dbReference type="ARBA" id="ARBA00022840"/>
    </source>
</evidence>
<evidence type="ECO:0000313" key="10">
    <source>
        <dbReference type="EMBL" id="GFH51562.1"/>
    </source>
</evidence>
<evidence type="ECO:0000256" key="8">
    <source>
        <dbReference type="RuleBase" id="RU361165"/>
    </source>
</evidence>
<gene>
    <name evidence="10" type="ORF">CTEN210_08038</name>
</gene>
<comment type="similarity">
    <text evidence="8">Belongs to the protein kinase superfamily. Ser/Thr protein kinase family. MAP kinase subfamily.</text>
</comment>
<reference evidence="10 11" key="1">
    <citation type="journal article" date="2021" name="Sci. Rep.">
        <title>The genome of the diatom Chaetoceros tenuissimus carries an ancient integrated fragment of an extant virus.</title>
        <authorList>
            <person name="Hongo Y."/>
            <person name="Kimura K."/>
            <person name="Takaki Y."/>
            <person name="Yoshida Y."/>
            <person name="Baba S."/>
            <person name="Kobayashi G."/>
            <person name="Nagasaki K."/>
            <person name="Hano T."/>
            <person name="Tomaru Y."/>
        </authorList>
    </citation>
    <scope>NUCLEOTIDE SEQUENCE [LARGE SCALE GENOMIC DNA]</scope>
    <source>
        <strain evidence="10 11">NIES-3715</strain>
    </source>
</reference>
<dbReference type="InterPro" id="IPR017441">
    <property type="entry name" value="Protein_kinase_ATP_BS"/>
</dbReference>
<protein>
    <recommendedName>
        <fullName evidence="8">Mitogen-activated protein kinase</fullName>
        <ecNumber evidence="8">2.7.11.24</ecNumber>
    </recommendedName>
</protein>
<dbReference type="PANTHER" id="PTHR24055">
    <property type="entry name" value="MITOGEN-ACTIVATED PROTEIN KINASE"/>
    <property type="match status" value="1"/>
</dbReference>
<keyword evidence="11" id="KW-1185">Reference proteome</keyword>
<dbReference type="Gene3D" id="1.10.510.10">
    <property type="entry name" value="Transferase(Phosphotransferase) domain 1"/>
    <property type="match status" value="1"/>
</dbReference>
<keyword evidence="1 7" id="KW-0723">Serine/threonine-protein kinase</keyword>
<comment type="activity regulation">
    <text evidence="8">Activated by threonine and tyrosine phosphorylation.</text>
</comment>
<sequence>MPSSTSALQEIPCFNNKAKGMDPSLDVQVQSKFHVLKTIGRGAYGQVHLVIKKHRNQKISSKKMALKRNYDCFQNTTDSQRCYREVKYLQLLQGHENIIKLEEVFPSLNRQDLYMLFEYIPADLNAVLRNNTKMTKLHHQFIIYQILKGIKYIHSAGLIHRDIKPSNVLVDQDCKVKLCDFGLTRHIEEIEGRHLTDYVCTRFYRPPEVLLVSSKYDYGIDIWGVACILGEMICKRPLFPGTSSIDQLEKIFQLSTSEDLTSQFQHLELNEIGIYMLRHVKRSRKKTIAEMLYGTRAERKVRMGNLDVIEFLEELLQFDTNKRYSATEALSHRFLSEFHDPKQEKVFEGIVSGLDDNRKYAVDEYLRAVSLV</sequence>
<evidence type="ECO:0000256" key="2">
    <source>
        <dbReference type="ARBA" id="ARBA00022679"/>
    </source>
</evidence>
<dbReference type="SUPFAM" id="SSF56112">
    <property type="entry name" value="Protein kinase-like (PK-like)"/>
    <property type="match status" value="1"/>
</dbReference>
<dbReference type="AlphaFoldDB" id="A0AAD3CT24"/>
<organism evidence="10 11">
    <name type="scientific">Chaetoceros tenuissimus</name>
    <dbReference type="NCBI Taxonomy" id="426638"/>
    <lineage>
        <taxon>Eukaryota</taxon>
        <taxon>Sar</taxon>
        <taxon>Stramenopiles</taxon>
        <taxon>Ochrophyta</taxon>
        <taxon>Bacillariophyta</taxon>
        <taxon>Coscinodiscophyceae</taxon>
        <taxon>Chaetocerotophycidae</taxon>
        <taxon>Chaetocerotales</taxon>
        <taxon>Chaetocerotaceae</taxon>
        <taxon>Chaetoceros</taxon>
    </lineage>
</organism>
<dbReference type="SMART" id="SM00220">
    <property type="entry name" value="S_TKc"/>
    <property type="match status" value="1"/>
</dbReference>
<comment type="catalytic activity">
    <reaction evidence="8">
        <text>L-threonyl-[protein] + ATP = O-phospho-L-threonyl-[protein] + ADP + H(+)</text>
        <dbReference type="Rhea" id="RHEA:46608"/>
        <dbReference type="Rhea" id="RHEA-COMP:11060"/>
        <dbReference type="Rhea" id="RHEA-COMP:11605"/>
        <dbReference type="ChEBI" id="CHEBI:15378"/>
        <dbReference type="ChEBI" id="CHEBI:30013"/>
        <dbReference type="ChEBI" id="CHEBI:30616"/>
        <dbReference type="ChEBI" id="CHEBI:61977"/>
        <dbReference type="ChEBI" id="CHEBI:456216"/>
        <dbReference type="EC" id="2.7.11.24"/>
    </reaction>
</comment>
<dbReference type="InterPro" id="IPR050117">
    <property type="entry name" value="MAPK"/>
</dbReference>
<evidence type="ECO:0000256" key="1">
    <source>
        <dbReference type="ARBA" id="ARBA00022527"/>
    </source>
</evidence>
<keyword evidence="3 6" id="KW-0547">Nucleotide-binding</keyword>
<dbReference type="InterPro" id="IPR008271">
    <property type="entry name" value="Ser/Thr_kinase_AS"/>
</dbReference>
<feature type="domain" description="Protein kinase" evidence="9">
    <location>
        <begin position="33"/>
        <end position="335"/>
    </location>
</feature>
<dbReference type="FunFam" id="1.10.510.10:FF:000624">
    <property type="entry name" value="Mitogen-activated protein kinase"/>
    <property type="match status" value="1"/>
</dbReference>
<dbReference type="PROSITE" id="PS00108">
    <property type="entry name" value="PROTEIN_KINASE_ST"/>
    <property type="match status" value="1"/>
</dbReference>
<dbReference type="InterPro" id="IPR003527">
    <property type="entry name" value="MAP_kinase_CS"/>
</dbReference>
<evidence type="ECO:0000256" key="6">
    <source>
        <dbReference type="PROSITE-ProRule" id="PRU10141"/>
    </source>
</evidence>
<evidence type="ECO:0000256" key="4">
    <source>
        <dbReference type="ARBA" id="ARBA00022777"/>
    </source>
</evidence>
<dbReference type="PROSITE" id="PS00107">
    <property type="entry name" value="PROTEIN_KINASE_ATP"/>
    <property type="match status" value="1"/>
</dbReference>
<feature type="binding site" evidence="6">
    <location>
        <position position="67"/>
    </location>
    <ligand>
        <name>ATP</name>
        <dbReference type="ChEBI" id="CHEBI:30616"/>
    </ligand>
</feature>
<dbReference type="InterPro" id="IPR011009">
    <property type="entry name" value="Kinase-like_dom_sf"/>
</dbReference>
<dbReference type="Pfam" id="PF00069">
    <property type="entry name" value="Pkinase"/>
    <property type="match status" value="1"/>
</dbReference>
<dbReference type="PROSITE" id="PS50011">
    <property type="entry name" value="PROTEIN_KINASE_DOM"/>
    <property type="match status" value="1"/>
</dbReference>
<proteinExistence type="inferred from homology"/>
<evidence type="ECO:0000256" key="3">
    <source>
        <dbReference type="ARBA" id="ARBA00022741"/>
    </source>
</evidence>
<evidence type="ECO:0000313" key="11">
    <source>
        <dbReference type="Proteomes" id="UP001054902"/>
    </source>
</evidence>
<keyword evidence="2 8" id="KW-0808">Transferase</keyword>
<dbReference type="EMBL" id="BLLK01000045">
    <property type="protein sequence ID" value="GFH51562.1"/>
    <property type="molecule type" value="Genomic_DNA"/>
</dbReference>
<accession>A0AAD3CT24</accession>
<dbReference type="Gene3D" id="3.30.200.20">
    <property type="entry name" value="Phosphorylase Kinase, domain 1"/>
    <property type="match status" value="1"/>
</dbReference>
<dbReference type="PROSITE" id="PS01351">
    <property type="entry name" value="MAPK"/>
    <property type="match status" value="1"/>
</dbReference>
<comment type="caution">
    <text evidence="10">The sequence shown here is derived from an EMBL/GenBank/DDBJ whole genome shotgun (WGS) entry which is preliminary data.</text>
</comment>
<keyword evidence="8" id="KW-0460">Magnesium</keyword>